<feature type="transmembrane region" description="Helical" evidence="6">
    <location>
        <begin position="234"/>
        <end position="253"/>
    </location>
</feature>
<evidence type="ECO:0000256" key="1">
    <source>
        <dbReference type="ARBA" id="ARBA00004651"/>
    </source>
</evidence>
<evidence type="ECO:0000256" key="5">
    <source>
        <dbReference type="ARBA" id="ARBA00023136"/>
    </source>
</evidence>
<feature type="transmembrane region" description="Helical" evidence="6">
    <location>
        <begin position="201"/>
        <end position="219"/>
    </location>
</feature>
<dbReference type="InterPro" id="IPR036259">
    <property type="entry name" value="MFS_trans_sf"/>
</dbReference>
<proteinExistence type="predicted"/>
<dbReference type="PRINTS" id="PR01036">
    <property type="entry name" value="TCRTETB"/>
</dbReference>
<dbReference type="InterPro" id="IPR020846">
    <property type="entry name" value="MFS_dom"/>
</dbReference>
<dbReference type="AlphaFoldDB" id="A0A433Y775"/>
<gene>
    <name evidence="8" type="ORF">EJP82_16145</name>
</gene>
<keyword evidence="5 6" id="KW-0472">Membrane</keyword>
<feature type="transmembrane region" description="Helical" evidence="6">
    <location>
        <begin position="338"/>
        <end position="359"/>
    </location>
</feature>
<evidence type="ECO:0000313" key="9">
    <source>
        <dbReference type="Proteomes" id="UP000279446"/>
    </source>
</evidence>
<keyword evidence="4 6" id="KW-1133">Transmembrane helix</keyword>
<evidence type="ECO:0000259" key="7">
    <source>
        <dbReference type="PROSITE" id="PS50850"/>
    </source>
</evidence>
<feature type="transmembrane region" description="Helical" evidence="6">
    <location>
        <begin position="365"/>
        <end position="388"/>
    </location>
</feature>
<dbReference type="Proteomes" id="UP000279446">
    <property type="component" value="Unassembled WGS sequence"/>
</dbReference>
<sequence>MNSVQKKHSSNWAITLFTIGVFMAALDNGIISAALTTINDSFGVSASWGSWGITLYTLGLAVSVPIIGKLSDRFGRKRLFLIEVALFGIGSLLVALSSSFPMFLLSRLFQAFGGGGIFIIGSSHVLTTLPKEKQGKALGLLGAMNGMAAVLGPNVGSFLLDLTGNWHWLFLINIPIAAVLIILGIPFITETKASSTKRLDFVGTIILSLAILSLMYGITNLDAGNFLGSFADPMVYGFVLGGVILFILLVLYEKNLEARSGDPILAYSLLSSKVFQWTLLIGFFSGGLLAAVIFIPSFVEQFLGVSAEKSGYWMTPLALASGVGAGLGGVLVDKKGPVFTTIISGVISLVGFALFPLWVTERWEFVIASMIAGVGFGFLLGAPLNVLVSESVDNSNKGSALGTLSLIRQIGLTLSPTLYAGFIAAGASNIGNEIKSGLAAAGISGSGPAFSDISGMSTSQLYEAVEQIPDPTIKEIIMNAIHDSIGKGFGNLYLTAAIISALVIVSILILSIYRKKSLQKEPVKIPLA</sequence>
<evidence type="ECO:0000256" key="3">
    <source>
        <dbReference type="ARBA" id="ARBA00022692"/>
    </source>
</evidence>
<dbReference type="GO" id="GO:0022857">
    <property type="term" value="F:transmembrane transporter activity"/>
    <property type="evidence" value="ECO:0007669"/>
    <property type="project" value="InterPro"/>
</dbReference>
<dbReference type="EMBL" id="RZNY01000013">
    <property type="protein sequence ID" value="RUT45210.1"/>
    <property type="molecule type" value="Genomic_DNA"/>
</dbReference>
<dbReference type="Gene3D" id="1.20.1720.10">
    <property type="entry name" value="Multidrug resistance protein D"/>
    <property type="match status" value="1"/>
</dbReference>
<feature type="transmembrane region" description="Helical" evidence="6">
    <location>
        <begin position="79"/>
        <end position="96"/>
    </location>
</feature>
<accession>A0A433Y775</accession>
<dbReference type="InterPro" id="IPR011701">
    <property type="entry name" value="MFS"/>
</dbReference>
<feature type="transmembrane region" description="Helical" evidence="6">
    <location>
        <begin position="274"/>
        <end position="299"/>
    </location>
</feature>
<feature type="transmembrane region" description="Helical" evidence="6">
    <location>
        <begin position="48"/>
        <end position="67"/>
    </location>
</feature>
<reference evidence="8 9" key="1">
    <citation type="submission" date="2018-12" db="EMBL/GenBank/DDBJ databases">
        <authorList>
            <person name="Sun L."/>
            <person name="Chen Z."/>
        </authorList>
    </citation>
    <scope>NUCLEOTIDE SEQUENCE [LARGE SCALE GENOMIC DNA]</scope>
    <source>
        <strain evidence="8 9">DSM 15890</strain>
    </source>
</reference>
<feature type="transmembrane region" description="Helical" evidence="6">
    <location>
        <begin position="108"/>
        <end position="126"/>
    </location>
</feature>
<dbReference type="OrthoDB" id="9807274at2"/>
<dbReference type="PANTHER" id="PTHR23501:SF190">
    <property type="entry name" value="MAJOR FACILITATOR SUPERFAMILY MFS_1"/>
    <property type="match status" value="1"/>
</dbReference>
<evidence type="ECO:0000313" key="8">
    <source>
        <dbReference type="EMBL" id="RUT45210.1"/>
    </source>
</evidence>
<feature type="transmembrane region" description="Helical" evidence="6">
    <location>
        <begin position="166"/>
        <end position="189"/>
    </location>
</feature>
<dbReference type="CDD" id="cd17321">
    <property type="entry name" value="MFS_MMR_MDR_like"/>
    <property type="match status" value="1"/>
</dbReference>
<dbReference type="PANTHER" id="PTHR23501">
    <property type="entry name" value="MAJOR FACILITATOR SUPERFAMILY"/>
    <property type="match status" value="1"/>
</dbReference>
<dbReference type="Gene3D" id="1.20.1250.20">
    <property type="entry name" value="MFS general substrate transporter like domains"/>
    <property type="match status" value="1"/>
</dbReference>
<comment type="caution">
    <text evidence="8">The sequence shown here is derived from an EMBL/GenBank/DDBJ whole genome shotgun (WGS) entry which is preliminary data.</text>
</comment>
<organism evidence="8 9">
    <name type="scientific">Paenibacillus anaericanus</name>
    <dbReference type="NCBI Taxonomy" id="170367"/>
    <lineage>
        <taxon>Bacteria</taxon>
        <taxon>Bacillati</taxon>
        <taxon>Bacillota</taxon>
        <taxon>Bacilli</taxon>
        <taxon>Bacillales</taxon>
        <taxon>Paenibacillaceae</taxon>
        <taxon>Paenibacillus</taxon>
    </lineage>
</organism>
<dbReference type="Pfam" id="PF07690">
    <property type="entry name" value="MFS_1"/>
    <property type="match status" value="1"/>
</dbReference>
<dbReference type="PROSITE" id="PS50850">
    <property type="entry name" value="MFS"/>
    <property type="match status" value="1"/>
</dbReference>
<feature type="transmembrane region" description="Helical" evidence="6">
    <location>
        <begin position="12"/>
        <end position="36"/>
    </location>
</feature>
<evidence type="ECO:0000256" key="6">
    <source>
        <dbReference type="SAM" id="Phobius"/>
    </source>
</evidence>
<keyword evidence="3 6" id="KW-0812">Transmembrane</keyword>
<keyword evidence="2" id="KW-0813">Transport</keyword>
<dbReference type="GO" id="GO:0005886">
    <property type="term" value="C:plasma membrane"/>
    <property type="evidence" value="ECO:0007669"/>
    <property type="project" value="UniProtKB-SubCell"/>
</dbReference>
<name>A0A433Y775_9BACL</name>
<dbReference type="RefSeq" id="WP_127193102.1">
    <property type="nucleotide sequence ID" value="NZ_RZNY01000013.1"/>
</dbReference>
<feature type="transmembrane region" description="Helical" evidence="6">
    <location>
        <begin position="138"/>
        <end position="160"/>
    </location>
</feature>
<feature type="transmembrane region" description="Helical" evidence="6">
    <location>
        <begin position="311"/>
        <end position="331"/>
    </location>
</feature>
<feature type="domain" description="Major facilitator superfamily (MFS) profile" evidence="7">
    <location>
        <begin position="13"/>
        <end position="518"/>
    </location>
</feature>
<comment type="subcellular location">
    <subcellularLocation>
        <location evidence="1">Cell membrane</location>
        <topology evidence="1">Multi-pass membrane protein</topology>
    </subcellularLocation>
</comment>
<keyword evidence="9" id="KW-1185">Reference proteome</keyword>
<protein>
    <submittedName>
        <fullName evidence="8">MFS transporter</fullName>
    </submittedName>
</protein>
<evidence type="ECO:0000256" key="4">
    <source>
        <dbReference type="ARBA" id="ARBA00022989"/>
    </source>
</evidence>
<dbReference type="SUPFAM" id="SSF103473">
    <property type="entry name" value="MFS general substrate transporter"/>
    <property type="match status" value="1"/>
</dbReference>
<feature type="transmembrane region" description="Helical" evidence="6">
    <location>
        <begin position="492"/>
        <end position="513"/>
    </location>
</feature>
<evidence type="ECO:0000256" key="2">
    <source>
        <dbReference type="ARBA" id="ARBA00022448"/>
    </source>
</evidence>